<dbReference type="RefSeq" id="WP_183566119.1">
    <property type="nucleotide sequence ID" value="NZ_CBCSLB010000012.1"/>
</dbReference>
<gene>
    <name evidence="1" type="ORF">FHS16_003891</name>
</gene>
<name>A0A7W5C9V9_9BACL</name>
<evidence type="ECO:0000313" key="2">
    <source>
        <dbReference type="Proteomes" id="UP000518605"/>
    </source>
</evidence>
<reference evidence="1 2" key="1">
    <citation type="submission" date="2020-08" db="EMBL/GenBank/DDBJ databases">
        <title>Genomic Encyclopedia of Type Strains, Phase III (KMG-III): the genomes of soil and plant-associated and newly described type strains.</title>
        <authorList>
            <person name="Whitman W."/>
        </authorList>
    </citation>
    <scope>NUCLEOTIDE SEQUENCE [LARGE SCALE GENOMIC DNA]</scope>
    <source>
        <strain evidence="1 2">CECT 8234</strain>
    </source>
</reference>
<organism evidence="1 2">
    <name type="scientific">Paenibacillus endophyticus</name>
    <dbReference type="NCBI Taxonomy" id="1294268"/>
    <lineage>
        <taxon>Bacteria</taxon>
        <taxon>Bacillati</taxon>
        <taxon>Bacillota</taxon>
        <taxon>Bacilli</taxon>
        <taxon>Bacillales</taxon>
        <taxon>Paenibacillaceae</taxon>
        <taxon>Paenibacillus</taxon>
    </lineage>
</organism>
<sequence length="53" mass="6162">MLARNYALPVLDLYAESGITRLILDYFTHDRLHPNEAGFQRIAEMAVPFLERI</sequence>
<protein>
    <submittedName>
        <fullName evidence="1">Lysophospholipase L1-like esterase</fullName>
    </submittedName>
</protein>
<evidence type="ECO:0000313" key="1">
    <source>
        <dbReference type="EMBL" id="MBB3153816.1"/>
    </source>
</evidence>
<dbReference type="InterPro" id="IPR036514">
    <property type="entry name" value="SGNH_hydro_sf"/>
</dbReference>
<accession>A0A7W5C9V9</accession>
<keyword evidence="2" id="KW-1185">Reference proteome</keyword>
<dbReference type="Gene3D" id="3.40.50.1110">
    <property type="entry name" value="SGNH hydrolase"/>
    <property type="match status" value="1"/>
</dbReference>
<comment type="caution">
    <text evidence="1">The sequence shown here is derived from an EMBL/GenBank/DDBJ whole genome shotgun (WGS) entry which is preliminary data.</text>
</comment>
<dbReference type="AlphaFoldDB" id="A0A7W5C9V9"/>
<dbReference type="Proteomes" id="UP000518605">
    <property type="component" value="Unassembled WGS sequence"/>
</dbReference>
<dbReference type="EMBL" id="JACHXW010000012">
    <property type="protein sequence ID" value="MBB3153816.1"/>
    <property type="molecule type" value="Genomic_DNA"/>
</dbReference>
<proteinExistence type="predicted"/>
<dbReference type="SUPFAM" id="SSF52266">
    <property type="entry name" value="SGNH hydrolase"/>
    <property type="match status" value="1"/>
</dbReference>